<dbReference type="PANTHER" id="PTHR30050">
    <property type="entry name" value="CHROMOSOMAL REPLICATION INITIATOR PROTEIN DNAA"/>
    <property type="match status" value="1"/>
</dbReference>
<dbReference type="InterPro" id="IPR002611">
    <property type="entry name" value="IstB_ATP-bd"/>
</dbReference>
<gene>
    <name evidence="2" type="ORF">COJ15_26835</name>
</gene>
<dbReference type="InterPro" id="IPR003593">
    <property type="entry name" value="AAA+_ATPase"/>
</dbReference>
<dbReference type="CDD" id="cd00009">
    <property type="entry name" value="AAA"/>
    <property type="match status" value="1"/>
</dbReference>
<organism evidence="2 3">
    <name type="scientific">Bacillus thuringiensis</name>
    <dbReference type="NCBI Taxonomy" id="1428"/>
    <lineage>
        <taxon>Bacteria</taxon>
        <taxon>Bacillati</taxon>
        <taxon>Bacillota</taxon>
        <taxon>Bacilli</taxon>
        <taxon>Bacillales</taxon>
        <taxon>Bacillaceae</taxon>
        <taxon>Bacillus</taxon>
        <taxon>Bacillus cereus group</taxon>
    </lineage>
</organism>
<dbReference type="Gene3D" id="3.40.50.300">
    <property type="entry name" value="P-loop containing nucleotide triphosphate hydrolases"/>
    <property type="match status" value="1"/>
</dbReference>
<name>A0A9X6WJ31_BACTU</name>
<dbReference type="RefSeq" id="WP_098517213.1">
    <property type="nucleotide sequence ID" value="NZ_NUVX01000054.1"/>
</dbReference>
<evidence type="ECO:0000259" key="1">
    <source>
        <dbReference type="SMART" id="SM00382"/>
    </source>
</evidence>
<dbReference type="GO" id="GO:0006260">
    <property type="term" value="P:DNA replication"/>
    <property type="evidence" value="ECO:0007669"/>
    <property type="project" value="TreeGrafter"/>
</dbReference>
<evidence type="ECO:0000313" key="2">
    <source>
        <dbReference type="EMBL" id="PFJ33990.1"/>
    </source>
</evidence>
<dbReference type="EMBL" id="NUVX01000054">
    <property type="protein sequence ID" value="PFJ33990.1"/>
    <property type="molecule type" value="Genomic_DNA"/>
</dbReference>
<dbReference type="GO" id="GO:0005524">
    <property type="term" value="F:ATP binding"/>
    <property type="evidence" value="ECO:0007669"/>
    <property type="project" value="InterPro"/>
</dbReference>
<dbReference type="InterPro" id="IPR027417">
    <property type="entry name" value="P-loop_NTPase"/>
</dbReference>
<dbReference type="Proteomes" id="UP000224003">
    <property type="component" value="Unassembled WGS sequence"/>
</dbReference>
<accession>A0A9X6WJ31</accession>
<reference evidence="2 3" key="1">
    <citation type="submission" date="2017-09" db="EMBL/GenBank/DDBJ databases">
        <title>Large-scale bioinformatics analysis of Bacillus genomes uncovers conserved roles of natural products in bacterial physiology.</title>
        <authorList>
            <consortium name="Agbiome Team Llc"/>
            <person name="Bleich R.M."/>
            <person name="Grubbs K.J."/>
            <person name="Santa Maria K.C."/>
            <person name="Allen S.E."/>
            <person name="Farag S."/>
            <person name="Shank E.A."/>
            <person name="Bowers A."/>
        </authorList>
    </citation>
    <scope>NUCLEOTIDE SEQUENCE [LARGE SCALE GENOMIC DNA]</scope>
    <source>
        <strain evidence="2 3">AFS085496</strain>
    </source>
</reference>
<evidence type="ECO:0000313" key="3">
    <source>
        <dbReference type="Proteomes" id="UP000224003"/>
    </source>
</evidence>
<dbReference type="PANTHER" id="PTHR30050:SF4">
    <property type="entry name" value="ATP-BINDING PROTEIN RV3427C IN INSERTION SEQUENCE-RELATED"/>
    <property type="match status" value="1"/>
</dbReference>
<dbReference type="SMART" id="SM00382">
    <property type="entry name" value="AAA"/>
    <property type="match status" value="1"/>
</dbReference>
<dbReference type="AlphaFoldDB" id="A0A9X6WJ31"/>
<comment type="caution">
    <text evidence="2">The sequence shown here is derived from an EMBL/GenBank/DDBJ whole genome shotgun (WGS) entry which is preliminary data.</text>
</comment>
<proteinExistence type="predicted"/>
<sequence>MSNKEEIRGEVRNIFDKIFKTPYLMTEDEEGEGFIQTTCPYKTCDGRGTLTIYVNGYRKAKNCRCYEDEILRRKLKNSNLDDSLWNQKLNLSNLEGVILHPIQNPPERELQLTKQGKPKAVQEPETPEEHVYRAYQHIQMPNGLEAFIHTYVRKTLEYINENPIQQVKNLMLLGDTGRGKTFTASMIGKEYLLNEKKAYFTTMRTLVADVMKKEKDIESIVSDVDLLIIDELGYEYHTDSGWAVTQIKEFLRTRYNKKLPVVCTTNKYPIEIENLYDKSLMSLFHGTYFMVYVDNKQDGDYRYQIADNSLSDFGLELPQGQQGGNNND</sequence>
<protein>
    <recommendedName>
        <fullName evidence="1">AAA+ ATPase domain-containing protein</fullName>
    </recommendedName>
</protein>
<feature type="domain" description="AAA+ ATPase" evidence="1">
    <location>
        <begin position="166"/>
        <end position="289"/>
    </location>
</feature>
<dbReference type="Pfam" id="PF01695">
    <property type="entry name" value="IstB_IS21"/>
    <property type="match status" value="1"/>
</dbReference>
<dbReference type="SUPFAM" id="SSF52540">
    <property type="entry name" value="P-loop containing nucleoside triphosphate hydrolases"/>
    <property type="match status" value="1"/>
</dbReference>